<name>A0ABN6FJ84_SINCY</name>
<dbReference type="EMBL" id="AP024525">
    <property type="protein sequence ID" value="BCT76942.1"/>
    <property type="molecule type" value="Genomic_DNA"/>
</dbReference>
<evidence type="ECO:0000256" key="1">
    <source>
        <dbReference type="SAM" id="MobiDB-lite"/>
    </source>
</evidence>
<dbReference type="RefSeq" id="WP_229229701.1">
    <property type="nucleotide sequence ID" value="NZ_AP024525.1"/>
</dbReference>
<sequence>METAHAAPVALTREPRPLSAPEPSGNVTRPAKARPVWVNVPTDEGGEAYKRGFALAWTHDRVRVQVLWPKEYFEAATEFWVDASRVQRRAIEPQWLGRD</sequence>
<protein>
    <submittedName>
        <fullName evidence="2">Uncharacterized protein</fullName>
    </submittedName>
</protein>
<accession>A0ABN6FJ84</accession>
<organism evidence="2 3">
    <name type="scientific">Sinomonas cyclohexanicum</name>
    <name type="common">Corynebacterium cyclohexanicum</name>
    <dbReference type="NCBI Taxonomy" id="322009"/>
    <lineage>
        <taxon>Bacteria</taxon>
        <taxon>Bacillati</taxon>
        <taxon>Actinomycetota</taxon>
        <taxon>Actinomycetes</taxon>
        <taxon>Micrococcales</taxon>
        <taxon>Micrococcaceae</taxon>
        <taxon>Sinomonas</taxon>
    </lineage>
</organism>
<evidence type="ECO:0000313" key="3">
    <source>
        <dbReference type="Proteomes" id="UP001319861"/>
    </source>
</evidence>
<feature type="region of interest" description="Disordered" evidence="1">
    <location>
        <begin position="1"/>
        <end position="34"/>
    </location>
</feature>
<keyword evidence="3" id="KW-1185">Reference proteome</keyword>
<reference evidence="2 3" key="1">
    <citation type="journal article" date="2021" name="J. Biosci. Bioeng.">
        <title>Identification and characterization of a chc gene cluster responsible for the aromatization pathway of cyclohexanecarboxylate degradation in Sinomonas cyclohexanicum ATCC 51369.</title>
        <authorList>
            <person name="Yamamoto T."/>
            <person name="Hasegawa Y."/>
            <person name="Lau P.C.K."/>
            <person name="Iwaki H."/>
        </authorList>
    </citation>
    <scope>NUCLEOTIDE SEQUENCE [LARGE SCALE GENOMIC DNA]</scope>
    <source>
        <strain evidence="2 3">ATCC 51369</strain>
    </source>
</reference>
<evidence type="ECO:0000313" key="2">
    <source>
        <dbReference type="EMBL" id="BCT76942.1"/>
    </source>
</evidence>
<gene>
    <name evidence="2" type="ORF">SCMU_27840</name>
</gene>
<proteinExistence type="predicted"/>
<dbReference type="Proteomes" id="UP001319861">
    <property type="component" value="Chromosome"/>
</dbReference>